<dbReference type="InterPro" id="IPR057206">
    <property type="entry name" value="DUF7884"/>
</dbReference>
<keyword evidence="5" id="KW-0443">Lipid metabolism</keyword>
<sequence length="410" mass="46998">MWQKALDRMLQVMLHSGAIIVIMPDGSTHSYGDGTGVPVAVRLHDMATVRHLVLNPELALGEAYMNGTLTIEEDRLQELLGLVVRNLRSAPRVFWQRPLLKLRVALRRFTQRNAATRARRHVAHHYDLSDRLYGLFLDEDRQYSCGYFRTPDDTLAQSQAQKKDHIARKLLIRPGMKVLDVGCGWGGMALTLAQDHGAEVLGITLSREQLAVATQRAARAGLSDQVRFRLCDYRGVDGTFDRIVSVGMFEHVGLPHYNSYFRTVRDRLADDGIALVHTIGWVAPPDATNPWIAKYIFPGGYIPTLSEISRAVETAMLWPADIECWRLHYAYTLRHWFDRFNDNEADVRALYDARFVRMWRFYLAACEQTFRHGRQAVYQLQLSRRVDAVPLTRDYLYRDAPLGQMRRAAE</sequence>
<comment type="similarity">
    <text evidence="1">Belongs to the CFA/CMAS family.</text>
</comment>
<keyword evidence="4" id="KW-0949">S-adenosyl-L-methionine</keyword>
<feature type="domain" description="DUF7884" evidence="6">
    <location>
        <begin position="18"/>
        <end position="89"/>
    </location>
</feature>
<name>A0A9X1JWI7_9RHOB</name>
<dbReference type="InterPro" id="IPR003333">
    <property type="entry name" value="CMAS"/>
</dbReference>
<evidence type="ECO:0000256" key="1">
    <source>
        <dbReference type="ARBA" id="ARBA00010815"/>
    </source>
</evidence>
<evidence type="ECO:0000313" key="8">
    <source>
        <dbReference type="Proteomes" id="UP001138661"/>
    </source>
</evidence>
<accession>A0A9X1JWI7</accession>
<dbReference type="GO" id="GO:0008168">
    <property type="term" value="F:methyltransferase activity"/>
    <property type="evidence" value="ECO:0007669"/>
    <property type="project" value="UniProtKB-KW"/>
</dbReference>
<dbReference type="PANTHER" id="PTHR43667:SF1">
    <property type="entry name" value="CYCLOPROPANE-FATTY-ACYL-PHOSPHOLIPID SYNTHASE"/>
    <property type="match status" value="1"/>
</dbReference>
<dbReference type="PIRSF" id="PIRSF003085">
    <property type="entry name" value="CMAS"/>
    <property type="match status" value="1"/>
</dbReference>
<comment type="caution">
    <text evidence="7">The sequence shown here is derived from an EMBL/GenBank/DDBJ whole genome shotgun (WGS) entry which is preliminary data.</text>
</comment>
<evidence type="ECO:0000256" key="4">
    <source>
        <dbReference type="ARBA" id="ARBA00022691"/>
    </source>
</evidence>
<proteinExistence type="inferred from homology"/>
<dbReference type="RefSeq" id="WP_219497637.1">
    <property type="nucleotide sequence ID" value="NZ_JAHXDN010000001.1"/>
</dbReference>
<evidence type="ECO:0000313" key="7">
    <source>
        <dbReference type="EMBL" id="MBW4706200.1"/>
    </source>
</evidence>
<dbReference type="CDD" id="cd02440">
    <property type="entry name" value="AdoMet_MTases"/>
    <property type="match status" value="1"/>
</dbReference>
<keyword evidence="8" id="KW-1185">Reference proteome</keyword>
<dbReference type="GO" id="GO:0032259">
    <property type="term" value="P:methylation"/>
    <property type="evidence" value="ECO:0007669"/>
    <property type="project" value="UniProtKB-KW"/>
</dbReference>
<dbReference type="InterPro" id="IPR050723">
    <property type="entry name" value="CFA/CMAS"/>
</dbReference>
<dbReference type="PANTHER" id="PTHR43667">
    <property type="entry name" value="CYCLOPROPANE-FATTY-ACYL-PHOSPHOLIPID SYNTHASE"/>
    <property type="match status" value="1"/>
</dbReference>
<dbReference type="EMBL" id="JAHXDN010000001">
    <property type="protein sequence ID" value="MBW4706200.1"/>
    <property type="molecule type" value="Genomic_DNA"/>
</dbReference>
<gene>
    <name evidence="7" type="ORF">KX928_00205</name>
</gene>
<keyword evidence="3" id="KW-0808">Transferase</keyword>
<dbReference type="Pfam" id="PF25371">
    <property type="entry name" value="DUF7884"/>
    <property type="match status" value="1"/>
</dbReference>
<evidence type="ECO:0000256" key="2">
    <source>
        <dbReference type="ARBA" id="ARBA00022603"/>
    </source>
</evidence>
<evidence type="ECO:0000256" key="5">
    <source>
        <dbReference type="ARBA" id="ARBA00023098"/>
    </source>
</evidence>
<dbReference type="GO" id="GO:0006629">
    <property type="term" value="P:lipid metabolic process"/>
    <property type="evidence" value="ECO:0007669"/>
    <property type="project" value="UniProtKB-KW"/>
</dbReference>
<dbReference type="Proteomes" id="UP001138661">
    <property type="component" value="Unassembled WGS sequence"/>
</dbReference>
<keyword evidence="2" id="KW-0489">Methyltransferase</keyword>
<reference evidence="7" key="1">
    <citation type="submission" date="2021-07" db="EMBL/GenBank/DDBJ databases">
        <title>Roseobacter insulae sp. nov., isolated from a tidal flat.</title>
        <authorList>
            <person name="Park S."/>
            <person name="Yoon J.-H."/>
        </authorList>
    </citation>
    <scope>NUCLEOTIDE SEQUENCE</scope>
    <source>
        <strain evidence="7">YSTF-M11</strain>
    </source>
</reference>
<dbReference type="AlphaFoldDB" id="A0A9X1JWI7"/>
<evidence type="ECO:0000259" key="6">
    <source>
        <dbReference type="Pfam" id="PF25371"/>
    </source>
</evidence>
<organism evidence="7 8">
    <name type="scientific">Roseobacter insulae</name>
    <dbReference type="NCBI Taxonomy" id="2859783"/>
    <lineage>
        <taxon>Bacteria</taxon>
        <taxon>Pseudomonadati</taxon>
        <taxon>Pseudomonadota</taxon>
        <taxon>Alphaproteobacteria</taxon>
        <taxon>Rhodobacterales</taxon>
        <taxon>Roseobacteraceae</taxon>
        <taxon>Roseobacter</taxon>
    </lineage>
</organism>
<evidence type="ECO:0000256" key="3">
    <source>
        <dbReference type="ARBA" id="ARBA00022679"/>
    </source>
</evidence>
<protein>
    <submittedName>
        <fullName evidence="7">Cyclopropane-fatty-acyl-phospholipid synthase family protein</fullName>
    </submittedName>
</protein>
<dbReference type="Pfam" id="PF02353">
    <property type="entry name" value="CMAS"/>
    <property type="match status" value="1"/>
</dbReference>